<organism evidence="7 8">
    <name type="scientific">Micavibrio aeruginosavorus</name>
    <dbReference type="NCBI Taxonomy" id="349221"/>
    <lineage>
        <taxon>Bacteria</taxon>
        <taxon>Pseudomonadati</taxon>
        <taxon>Bdellovibrionota</taxon>
        <taxon>Bdellovibrionia</taxon>
        <taxon>Bdellovibrionales</taxon>
        <taxon>Pseudobdellovibrionaceae</taxon>
        <taxon>Micavibrio</taxon>
    </lineage>
</organism>
<dbReference type="PANTHER" id="PTHR11985:SF15">
    <property type="entry name" value="GLYCEROL-3-PHOSPHATE DEHYDROGENASE, MITOCHONDRIAL"/>
    <property type="match status" value="1"/>
</dbReference>
<evidence type="ECO:0000256" key="2">
    <source>
        <dbReference type="ARBA" id="ARBA00007330"/>
    </source>
</evidence>
<comment type="cofactor">
    <cofactor evidence="1">
        <name>FAD</name>
        <dbReference type="ChEBI" id="CHEBI:57692"/>
    </cofactor>
</comment>
<proteinExistence type="inferred from homology"/>
<keyword evidence="3" id="KW-0285">Flavoprotein</keyword>
<name>A0A2W5N3L8_9BACT</name>
<evidence type="ECO:0000313" key="7">
    <source>
        <dbReference type="EMBL" id="PZQ46959.1"/>
    </source>
</evidence>
<gene>
    <name evidence="7" type="ORF">DI551_04195</name>
</gene>
<dbReference type="GO" id="GO:0004368">
    <property type="term" value="F:glycerol-3-phosphate dehydrogenase (quinone) activity"/>
    <property type="evidence" value="ECO:0007669"/>
    <property type="project" value="InterPro"/>
</dbReference>
<protein>
    <submittedName>
        <fullName evidence="7">Glycerol-3-phosphate dehydrogenase</fullName>
    </submittedName>
</protein>
<dbReference type="AlphaFoldDB" id="A0A2W5N3L8"/>
<feature type="non-terminal residue" evidence="7">
    <location>
        <position position="434"/>
    </location>
</feature>
<comment type="caution">
    <text evidence="7">The sequence shown here is derived from an EMBL/GenBank/DDBJ whole genome shotgun (WGS) entry which is preliminary data.</text>
</comment>
<keyword evidence="4" id="KW-0274">FAD</keyword>
<comment type="similarity">
    <text evidence="2">Belongs to the FAD-dependent glycerol-3-phosphate dehydrogenase family.</text>
</comment>
<dbReference type="GO" id="GO:0046168">
    <property type="term" value="P:glycerol-3-phosphate catabolic process"/>
    <property type="evidence" value="ECO:0007669"/>
    <property type="project" value="TreeGrafter"/>
</dbReference>
<reference evidence="7 8" key="1">
    <citation type="submission" date="2017-08" db="EMBL/GenBank/DDBJ databases">
        <title>Infants hospitalized years apart are colonized by the same room-sourced microbial strains.</title>
        <authorList>
            <person name="Brooks B."/>
            <person name="Olm M.R."/>
            <person name="Firek B.A."/>
            <person name="Baker R."/>
            <person name="Thomas B.C."/>
            <person name="Morowitz M.J."/>
            <person name="Banfield J.F."/>
        </authorList>
    </citation>
    <scope>NUCLEOTIDE SEQUENCE [LARGE SCALE GENOMIC DNA]</scope>
    <source>
        <strain evidence="7">S2_005_002_R2_29</strain>
    </source>
</reference>
<sequence length="434" mass="48308">MMKPDYDLCVIGGGINGAGIAREAAGRGLSVLMVEARDLAQGTSSASTKLIHGGLRYLEMGEFRLVRESLREREVLLRVAPHIIRPLEFVLPHTSGLRPKWMISLGLYLYDHLAGRKKLSKSSSVSLHDSLLGEPLQGSYRDGFKYADCWADDSRLVALNVLDAKLRGADILTRTACMQISMMHGTDFWYVSLKDAYSGDEFQISAKMVVNAAGPWVRGILEASNLARSGTPNVRLVKGSHMIVPQLYEGEQAYILQQPDKRIVFVIPYERQYSLIGTTDEAFEGDAGAPVISDGEKEYLCAAVNRYFERQITPSDAPWTYSGVRALFDDGEGENRKITRDYKLYLDPSLPAPLLSVFGGKLTTYRTLARHAVDKITGSRHNSGWTEKAPLPGGDIPDADFETFLKKQKKVFCFLPEEVVHRYARSYGTRISVM</sequence>
<dbReference type="NCBIfam" id="NF009906">
    <property type="entry name" value="PRK13369.1"/>
    <property type="match status" value="1"/>
</dbReference>
<dbReference type="Gene3D" id="3.30.9.10">
    <property type="entry name" value="D-Amino Acid Oxidase, subunit A, domain 2"/>
    <property type="match status" value="1"/>
</dbReference>
<dbReference type="SUPFAM" id="SSF51905">
    <property type="entry name" value="FAD/NAD(P)-binding domain"/>
    <property type="match status" value="1"/>
</dbReference>
<dbReference type="Pfam" id="PF01266">
    <property type="entry name" value="DAO"/>
    <property type="match status" value="1"/>
</dbReference>
<feature type="domain" description="FAD dependent oxidoreductase" evidence="6">
    <location>
        <begin position="7"/>
        <end position="331"/>
    </location>
</feature>
<evidence type="ECO:0000256" key="1">
    <source>
        <dbReference type="ARBA" id="ARBA00001974"/>
    </source>
</evidence>
<evidence type="ECO:0000256" key="3">
    <source>
        <dbReference type="ARBA" id="ARBA00022630"/>
    </source>
</evidence>
<evidence type="ECO:0000256" key="5">
    <source>
        <dbReference type="ARBA" id="ARBA00023002"/>
    </source>
</evidence>
<keyword evidence="5" id="KW-0560">Oxidoreductase</keyword>
<dbReference type="Proteomes" id="UP000249417">
    <property type="component" value="Unassembled WGS sequence"/>
</dbReference>
<dbReference type="InterPro" id="IPR000447">
    <property type="entry name" value="G3P_DH_FAD-dep"/>
</dbReference>
<dbReference type="PROSITE" id="PS00978">
    <property type="entry name" value="FAD_G3PDH_2"/>
    <property type="match status" value="1"/>
</dbReference>
<dbReference type="PRINTS" id="PR01001">
    <property type="entry name" value="FADG3PDH"/>
</dbReference>
<evidence type="ECO:0000256" key="4">
    <source>
        <dbReference type="ARBA" id="ARBA00022827"/>
    </source>
</evidence>
<dbReference type="InterPro" id="IPR006076">
    <property type="entry name" value="FAD-dep_OxRdtase"/>
</dbReference>
<dbReference type="PANTHER" id="PTHR11985">
    <property type="entry name" value="GLYCEROL-3-PHOSPHATE DEHYDROGENASE"/>
    <property type="match status" value="1"/>
</dbReference>
<dbReference type="EMBL" id="QFQB01000019">
    <property type="protein sequence ID" value="PZQ46959.1"/>
    <property type="molecule type" value="Genomic_DNA"/>
</dbReference>
<evidence type="ECO:0000259" key="6">
    <source>
        <dbReference type="Pfam" id="PF01266"/>
    </source>
</evidence>
<accession>A0A2W5N3L8</accession>
<dbReference type="NCBIfam" id="NF008899">
    <property type="entry name" value="PRK12266.1"/>
    <property type="match status" value="1"/>
</dbReference>
<dbReference type="InterPro" id="IPR036188">
    <property type="entry name" value="FAD/NAD-bd_sf"/>
</dbReference>
<dbReference type="Gene3D" id="3.50.50.60">
    <property type="entry name" value="FAD/NAD(P)-binding domain"/>
    <property type="match status" value="1"/>
</dbReference>
<evidence type="ECO:0000313" key="8">
    <source>
        <dbReference type="Proteomes" id="UP000249417"/>
    </source>
</evidence>